<gene>
    <name evidence="2" type="ORF">S03H2_27296</name>
</gene>
<dbReference type="InterPro" id="IPR012910">
    <property type="entry name" value="Plug_dom"/>
</dbReference>
<dbReference type="Gene3D" id="2.170.130.10">
    <property type="entry name" value="TonB-dependent receptor, plug domain"/>
    <property type="match status" value="1"/>
</dbReference>
<evidence type="ECO:0000259" key="1">
    <source>
        <dbReference type="Pfam" id="PF07715"/>
    </source>
</evidence>
<dbReference type="InterPro" id="IPR039426">
    <property type="entry name" value="TonB-dep_rcpt-like"/>
</dbReference>
<sequence>ASWKLQPSNMERVEVLRGPSAVLYGGSSPSGI</sequence>
<name>X1GQI1_9ZZZZ</name>
<dbReference type="PROSITE" id="PS52016">
    <property type="entry name" value="TONB_DEPENDENT_REC_3"/>
    <property type="match status" value="1"/>
</dbReference>
<dbReference type="EMBL" id="BARU01016300">
    <property type="protein sequence ID" value="GAH60141.1"/>
    <property type="molecule type" value="Genomic_DNA"/>
</dbReference>
<dbReference type="Pfam" id="PF07715">
    <property type="entry name" value="Plug"/>
    <property type="match status" value="1"/>
</dbReference>
<feature type="non-terminal residue" evidence="2">
    <location>
        <position position="32"/>
    </location>
</feature>
<dbReference type="SUPFAM" id="SSF56935">
    <property type="entry name" value="Porins"/>
    <property type="match status" value="1"/>
</dbReference>
<dbReference type="AlphaFoldDB" id="X1GQI1"/>
<comment type="caution">
    <text evidence="2">The sequence shown here is derived from an EMBL/GenBank/DDBJ whole genome shotgun (WGS) entry which is preliminary data.</text>
</comment>
<dbReference type="InterPro" id="IPR037066">
    <property type="entry name" value="Plug_dom_sf"/>
</dbReference>
<organism evidence="2">
    <name type="scientific">marine sediment metagenome</name>
    <dbReference type="NCBI Taxonomy" id="412755"/>
    <lineage>
        <taxon>unclassified sequences</taxon>
        <taxon>metagenomes</taxon>
        <taxon>ecological metagenomes</taxon>
    </lineage>
</organism>
<proteinExistence type="predicted"/>
<protein>
    <recommendedName>
        <fullName evidence="1">TonB-dependent receptor plug domain-containing protein</fullName>
    </recommendedName>
</protein>
<reference evidence="2" key="1">
    <citation type="journal article" date="2014" name="Front. Microbiol.">
        <title>High frequency of phylogenetically diverse reductive dehalogenase-homologous genes in deep subseafloor sedimentary metagenomes.</title>
        <authorList>
            <person name="Kawai M."/>
            <person name="Futagami T."/>
            <person name="Toyoda A."/>
            <person name="Takaki Y."/>
            <person name="Nishi S."/>
            <person name="Hori S."/>
            <person name="Arai W."/>
            <person name="Tsubouchi T."/>
            <person name="Morono Y."/>
            <person name="Uchiyama I."/>
            <person name="Ito T."/>
            <person name="Fujiyama A."/>
            <person name="Inagaki F."/>
            <person name="Takami H."/>
        </authorList>
    </citation>
    <scope>NUCLEOTIDE SEQUENCE</scope>
    <source>
        <strain evidence="2">Expedition CK06-06</strain>
    </source>
</reference>
<feature type="domain" description="TonB-dependent receptor plug" evidence="1">
    <location>
        <begin position="4"/>
        <end position="32"/>
    </location>
</feature>
<feature type="non-terminal residue" evidence="2">
    <location>
        <position position="1"/>
    </location>
</feature>
<accession>X1GQI1</accession>
<evidence type="ECO:0000313" key="2">
    <source>
        <dbReference type="EMBL" id="GAH60141.1"/>
    </source>
</evidence>